<evidence type="ECO:0000256" key="7">
    <source>
        <dbReference type="ARBA" id="ARBA00023204"/>
    </source>
</evidence>
<dbReference type="RefSeq" id="WP_225419481.1">
    <property type="nucleotide sequence ID" value="NZ_JBHTON010000035.1"/>
</dbReference>
<keyword evidence="4" id="KW-0378">Hydrolase</keyword>
<dbReference type="InterPro" id="IPR051536">
    <property type="entry name" value="UDG_Type-4/5"/>
</dbReference>
<protein>
    <submittedName>
        <fullName evidence="9">Uracil-DNA glycosylase family protein</fullName>
    </submittedName>
</protein>
<evidence type="ECO:0000256" key="5">
    <source>
        <dbReference type="ARBA" id="ARBA00023004"/>
    </source>
</evidence>
<dbReference type="SUPFAM" id="SSF52141">
    <property type="entry name" value="Uracil-DNA glycosylase-like"/>
    <property type="match status" value="1"/>
</dbReference>
<dbReference type="SMART" id="SM00987">
    <property type="entry name" value="UreE_C"/>
    <property type="match status" value="1"/>
</dbReference>
<evidence type="ECO:0000256" key="3">
    <source>
        <dbReference type="ARBA" id="ARBA00022763"/>
    </source>
</evidence>
<dbReference type="CDD" id="cd10030">
    <property type="entry name" value="UDG-F4_TTUDGA_SPO1dp_like"/>
    <property type="match status" value="1"/>
</dbReference>
<dbReference type="Pfam" id="PF03167">
    <property type="entry name" value="UDG"/>
    <property type="match status" value="1"/>
</dbReference>
<evidence type="ECO:0000256" key="4">
    <source>
        <dbReference type="ARBA" id="ARBA00022801"/>
    </source>
</evidence>
<proteinExistence type="predicted"/>
<keyword evidence="5" id="KW-0408">Iron</keyword>
<dbReference type="Gene3D" id="3.40.470.10">
    <property type="entry name" value="Uracil-DNA glycosylase-like domain"/>
    <property type="match status" value="1"/>
</dbReference>
<keyword evidence="6" id="KW-0411">Iron-sulfur</keyword>
<dbReference type="InterPro" id="IPR036895">
    <property type="entry name" value="Uracil-DNA_glycosylase-like_sf"/>
</dbReference>
<evidence type="ECO:0000256" key="1">
    <source>
        <dbReference type="ARBA" id="ARBA00022485"/>
    </source>
</evidence>
<dbReference type="SMART" id="SM00986">
    <property type="entry name" value="UDG"/>
    <property type="match status" value="1"/>
</dbReference>
<gene>
    <name evidence="9" type="ORF">ACFQ5J_10270</name>
</gene>
<sequence length="203" mass="21794">MSTATNPLSAAQLRQAQAQVFPDTQGFVPGYGSLHPRLILVGEAPGASEVTSGRPFTGRAGVKLDLMLKALGLTRAAVFITMTFHRRPTLQKANGKLGNRPPTLSEALQEGWLLDAELAALPDAPLLLMGNTAIHRLYHGQVKDWHGQCLTAAINQVQADTLVPGPTRRLAVCAHPAALLYRQATQAQTLADLAQIRRLLEAN</sequence>
<evidence type="ECO:0000313" key="9">
    <source>
        <dbReference type="EMBL" id="MFD1485614.1"/>
    </source>
</evidence>
<dbReference type="PANTHER" id="PTHR33693:SF1">
    <property type="entry name" value="TYPE-4 URACIL-DNA GLYCOSYLASE"/>
    <property type="match status" value="1"/>
</dbReference>
<dbReference type="PANTHER" id="PTHR33693">
    <property type="entry name" value="TYPE-5 URACIL-DNA GLYCOSYLASE"/>
    <property type="match status" value="1"/>
</dbReference>
<reference evidence="10" key="1">
    <citation type="journal article" date="2019" name="Int. J. Syst. Evol. Microbiol.">
        <title>The Global Catalogue of Microorganisms (GCM) 10K type strain sequencing project: providing services to taxonomists for standard genome sequencing and annotation.</title>
        <authorList>
            <consortium name="The Broad Institute Genomics Platform"/>
            <consortium name="The Broad Institute Genome Sequencing Center for Infectious Disease"/>
            <person name="Wu L."/>
            <person name="Ma J."/>
        </authorList>
    </citation>
    <scope>NUCLEOTIDE SEQUENCE [LARGE SCALE GENOMIC DNA]</scope>
    <source>
        <strain evidence="10">CCM 8903</strain>
    </source>
</reference>
<evidence type="ECO:0000259" key="8">
    <source>
        <dbReference type="SMART" id="SM00986"/>
    </source>
</evidence>
<keyword evidence="1" id="KW-0004">4Fe-4S</keyword>
<keyword evidence="2" id="KW-0479">Metal-binding</keyword>
<evidence type="ECO:0000256" key="6">
    <source>
        <dbReference type="ARBA" id="ARBA00023014"/>
    </source>
</evidence>
<dbReference type="InterPro" id="IPR005122">
    <property type="entry name" value="Uracil-DNA_glycosylase-like"/>
</dbReference>
<name>A0ABW4EA23_9LACO</name>
<dbReference type="Proteomes" id="UP001597252">
    <property type="component" value="Unassembled WGS sequence"/>
</dbReference>
<feature type="domain" description="Uracil-DNA glycosylase-like" evidence="8">
    <location>
        <begin position="29"/>
        <end position="197"/>
    </location>
</feature>
<evidence type="ECO:0000313" key="10">
    <source>
        <dbReference type="Proteomes" id="UP001597252"/>
    </source>
</evidence>
<keyword evidence="3" id="KW-0227">DNA damage</keyword>
<evidence type="ECO:0000256" key="2">
    <source>
        <dbReference type="ARBA" id="ARBA00022723"/>
    </source>
</evidence>
<keyword evidence="10" id="KW-1185">Reference proteome</keyword>
<dbReference type="EMBL" id="JBHTON010000035">
    <property type="protein sequence ID" value="MFD1485614.1"/>
    <property type="molecule type" value="Genomic_DNA"/>
</dbReference>
<organism evidence="9 10">
    <name type="scientific">Lacticaseibacillus baoqingensis</name>
    <dbReference type="NCBI Taxonomy" id="2486013"/>
    <lineage>
        <taxon>Bacteria</taxon>
        <taxon>Bacillati</taxon>
        <taxon>Bacillota</taxon>
        <taxon>Bacilli</taxon>
        <taxon>Lactobacillales</taxon>
        <taxon>Lactobacillaceae</taxon>
        <taxon>Lacticaseibacillus</taxon>
    </lineage>
</organism>
<accession>A0ABW4EA23</accession>
<comment type="caution">
    <text evidence="9">The sequence shown here is derived from an EMBL/GenBank/DDBJ whole genome shotgun (WGS) entry which is preliminary data.</text>
</comment>
<keyword evidence="7" id="KW-0234">DNA repair</keyword>